<evidence type="ECO:0000313" key="3">
    <source>
        <dbReference type="Proteomes" id="UP000651977"/>
    </source>
</evidence>
<protein>
    <submittedName>
        <fullName evidence="2">Phage shock protein B</fullName>
    </submittedName>
</protein>
<organism evidence="2 3">
    <name type="scientific">Agarivorans gilvus</name>
    <dbReference type="NCBI Taxonomy" id="680279"/>
    <lineage>
        <taxon>Bacteria</taxon>
        <taxon>Pseudomonadati</taxon>
        <taxon>Pseudomonadota</taxon>
        <taxon>Gammaproteobacteria</taxon>
        <taxon>Alteromonadales</taxon>
        <taxon>Alteromonadaceae</taxon>
        <taxon>Agarivorans</taxon>
    </lineage>
</organism>
<name>A0ABQ1I5Z6_9ALTE</name>
<dbReference type="InterPro" id="IPR009554">
    <property type="entry name" value="Phageshock_PspB"/>
</dbReference>
<dbReference type="NCBIfam" id="TIGR02976">
    <property type="entry name" value="phageshock_pspB"/>
    <property type="match status" value="1"/>
</dbReference>
<gene>
    <name evidence="2" type="primary">pspB</name>
    <name evidence="2" type="ORF">GCM10007414_32260</name>
</gene>
<sequence>MLTMLVTPLILFMAIVAPLWLILHYKSKRQIENGISEQEREQLNVLSARAQEMSSRLKALEGILDESVPHWRER</sequence>
<keyword evidence="1" id="KW-0812">Transmembrane</keyword>
<dbReference type="Proteomes" id="UP000651977">
    <property type="component" value="Unassembled WGS sequence"/>
</dbReference>
<keyword evidence="1" id="KW-1133">Transmembrane helix</keyword>
<evidence type="ECO:0000313" key="2">
    <source>
        <dbReference type="EMBL" id="GGB16368.1"/>
    </source>
</evidence>
<dbReference type="NCBIfam" id="NF006993">
    <property type="entry name" value="PRK09458.1"/>
    <property type="match status" value="1"/>
</dbReference>
<dbReference type="Pfam" id="PF06667">
    <property type="entry name" value="PspB"/>
    <property type="match status" value="1"/>
</dbReference>
<proteinExistence type="predicted"/>
<keyword evidence="1" id="KW-0472">Membrane</keyword>
<dbReference type="EMBL" id="BMDY01000022">
    <property type="protein sequence ID" value="GGB16368.1"/>
    <property type="molecule type" value="Genomic_DNA"/>
</dbReference>
<feature type="transmembrane region" description="Helical" evidence="1">
    <location>
        <begin position="6"/>
        <end position="23"/>
    </location>
</feature>
<comment type="caution">
    <text evidence="2">The sequence shown here is derived from an EMBL/GenBank/DDBJ whole genome shotgun (WGS) entry which is preliminary data.</text>
</comment>
<evidence type="ECO:0000256" key="1">
    <source>
        <dbReference type="SAM" id="Phobius"/>
    </source>
</evidence>
<accession>A0ABQ1I5Z6</accession>
<reference evidence="3" key="1">
    <citation type="journal article" date="2019" name="Int. J. Syst. Evol. Microbiol.">
        <title>The Global Catalogue of Microorganisms (GCM) 10K type strain sequencing project: providing services to taxonomists for standard genome sequencing and annotation.</title>
        <authorList>
            <consortium name="The Broad Institute Genomics Platform"/>
            <consortium name="The Broad Institute Genome Sequencing Center for Infectious Disease"/>
            <person name="Wu L."/>
            <person name="Ma J."/>
        </authorList>
    </citation>
    <scope>NUCLEOTIDE SEQUENCE [LARGE SCALE GENOMIC DNA]</scope>
    <source>
        <strain evidence="3">CGMCC 1.10131</strain>
    </source>
</reference>
<keyword evidence="3" id="KW-1185">Reference proteome</keyword>
<dbReference type="RefSeq" id="WP_055732000.1">
    <property type="nucleotide sequence ID" value="NZ_BMDY01000022.1"/>
</dbReference>